<sequence length="111" mass="12599">MISLFKDEDVSVWVPVANGKGGGAARAFLPFNGRTGTYRYGYKASPSTGIYFDALRDIQQSFIDDEHQVFVVNSVKKIFLFISPTNCFFSDKLIIIYLLILLLQLFDMFLI</sequence>
<organism evidence="1">
    <name type="scientific">marine sediment metagenome</name>
    <dbReference type="NCBI Taxonomy" id="412755"/>
    <lineage>
        <taxon>unclassified sequences</taxon>
        <taxon>metagenomes</taxon>
        <taxon>ecological metagenomes</taxon>
    </lineage>
</organism>
<gene>
    <name evidence="1" type="ORF">LCGC14_2567500</name>
</gene>
<accession>A0A0F9DB50</accession>
<protein>
    <submittedName>
        <fullName evidence="1">Uncharacterized protein</fullName>
    </submittedName>
</protein>
<evidence type="ECO:0000313" key="1">
    <source>
        <dbReference type="EMBL" id="KKL09273.1"/>
    </source>
</evidence>
<dbReference type="AlphaFoldDB" id="A0A0F9DB50"/>
<proteinExistence type="predicted"/>
<dbReference type="EMBL" id="LAZR01042549">
    <property type="protein sequence ID" value="KKL09273.1"/>
    <property type="molecule type" value="Genomic_DNA"/>
</dbReference>
<name>A0A0F9DB50_9ZZZZ</name>
<comment type="caution">
    <text evidence="1">The sequence shown here is derived from an EMBL/GenBank/DDBJ whole genome shotgun (WGS) entry which is preliminary data.</text>
</comment>
<reference evidence="1" key="1">
    <citation type="journal article" date="2015" name="Nature">
        <title>Complex archaea that bridge the gap between prokaryotes and eukaryotes.</title>
        <authorList>
            <person name="Spang A."/>
            <person name="Saw J.H."/>
            <person name="Jorgensen S.L."/>
            <person name="Zaremba-Niedzwiedzka K."/>
            <person name="Martijn J."/>
            <person name="Lind A.E."/>
            <person name="van Eijk R."/>
            <person name="Schleper C."/>
            <person name="Guy L."/>
            <person name="Ettema T.J."/>
        </authorList>
    </citation>
    <scope>NUCLEOTIDE SEQUENCE</scope>
</reference>